<dbReference type="Pfam" id="PF05954">
    <property type="entry name" value="Phage_GPD"/>
    <property type="match status" value="1"/>
</dbReference>
<reference evidence="2" key="1">
    <citation type="journal article" date="2019" name="Int. J. Syst. Evol. Microbiol.">
        <title>The Global Catalogue of Microorganisms (GCM) 10K type strain sequencing project: providing services to taxonomists for standard genome sequencing and annotation.</title>
        <authorList>
            <consortium name="The Broad Institute Genomics Platform"/>
            <consortium name="The Broad Institute Genome Sequencing Center for Infectious Disease"/>
            <person name="Wu L."/>
            <person name="Ma J."/>
        </authorList>
    </citation>
    <scope>NUCLEOTIDE SEQUENCE [LARGE SCALE GENOMIC DNA]</scope>
    <source>
        <strain evidence="2">JCM 14901</strain>
    </source>
</reference>
<sequence length="362" mass="38515">MSEYQLLFEGTPVDDDFYGQISRLEVEENADLPGAISLTLPVSVADGELTFVTDSRVGPYANIAVVATAPDAGDQCIFDGYVLTNKVHLPTGTAGATLEVWGQDATVLMGLTERVKVWSGMSDADVAAQILSSYEFAADPSNSKEPGPVHSEDEHALVQRDSDAEFLRRLARRTGRWFRVVSADKPGARTGVFASPSLDKPPVATIGVTDPATSAVPVLDFAWDAARPTTVQTRQVSLTDNDQAGVSADTSDSGLTLLDERGLADFTGKERTVVLTAAADTAALPDRSAGLLRETGWFVRCEGTADVNVLKCVLRVGDVVELEGCGSLLSGKYLVWSVRHTITTQAHTMAFALVRNALGPEG</sequence>
<dbReference type="Proteomes" id="UP001499933">
    <property type="component" value="Unassembled WGS sequence"/>
</dbReference>
<dbReference type="RefSeq" id="WP_344093133.1">
    <property type="nucleotide sequence ID" value="NZ_BAAAOG010000002.1"/>
</dbReference>
<comment type="caution">
    <text evidence="1">The sequence shown here is derived from an EMBL/GenBank/DDBJ whole genome shotgun (WGS) entry which is preliminary data.</text>
</comment>
<dbReference type="Gene3D" id="4.10.220.110">
    <property type="match status" value="1"/>
</dbReference>
<evidence type="ECO:0008006" key="3">
    <source>
        <dbReference type="Google" id="ProtNLM"/>
    </source>
</evidence>
<evidence type="ECO:0000313" key="2">
    <source>
        <dbReference type="Proteomes" id="UP001499933"/>
    </source>
</evidence>
<accession>A0ABP5C1A0</accession>
<dbReference type="EMBL" id="BAAAOG010000002">
    <property type="protein sequence ID" value="GAA1954702.1"/>
    <property type="molecule type" value="Genomic_DNA"/>
</dbReference>
<dbReference type="Gene3D" id="3.55.50.10">
    <property type="entry name" value="Baseplate protein-like domains"/>
    <property type="match status" value="1"/>
</dbReference>
<dbReference type="Gene3D" id="2.30.110.50">
    <property type="match status" value="1"/>
</dbReference>
<gene>
    <name evidence="1" type="ORF">GCM10009776_15840</name>
</gene>
<dbReference type="SUPFAM" id="SSF69279">
    <property type="entry name" value="Phage tail proteins"/>
    <property type="match status" value="1"/>
</dbReference>
<evidence type="ECO:0000313" key="1">
    <source>
        <dbReference type="EMBL" id="GAA1954702.1"/>
    </source>
</evidence>
<proteinExistence type="predicted"/>
<name>A0ABP5C1A0_9MICO</name>
<keyword evidence="2" id="KW-1185">Reference proteome</keyword>
<organism evidence="1 2">
    <name type="scientific">Microbacterium deminutum</name>
    <dbReference type="NCBI Taxonomy" id="344164"/>
    <lineage>
        <taxon>Bacteria</taxon>
        <taxon>Bacillati</taxon>
        <taxon>Actinomycetota</taxon>
        <taxon>Actinomycetes</taxon>
        <taxon>Micrococcales</taxon>
        <taxon>Microbacteriaceae</taxon>
        <taxon>Microbacterium</taxon>
    </lineage>
</organism>
<protein>
    <recommendedName>
        <fullName evidence="3">Phage late control D family protein</fullName>
    </recommendedName>
</protein>